<evidence type="ECO:0008006" key="3">
    <source>
        <dbReference type="Google" id="ProtNLM"/>
    </source>
</evidence>
<reference evidence="1 2" key="1">
    <citation type="submission" date="2023-07" db="EMBL/GenBank/DDBJ databases">
        <title>Comparative genomics of wheat-associated soil bacteria to identify genetic determinants of phenazine resistance.</title>
        <authorList>
            <person name="Mouncey N."/>
        </authorList>
    </citation>
    <scope>NUCLEOTIDE SEQUENCE [LARGE SCALE GENOMIC DNA]</scope>
    <source>
        <strain evidence="1 2">B3I12</strain>
    </source>
</reference>
<proteinExistence type="predicted"/>
<keyword evidence="2" id="KW-1185">Reference proteome</keyword>
<dbReference type="PROSITE" id="PS51257">
    <property type="entry name" value="PROKAR_LIPOPROTEIN"/>
    <property type="match status" value="1"/>
</dbReference>
<evidence type="ECO:0000313" key="1">
    <source>
        <dbReference type="EMBL" id="MDQ0750996.1"/>
    </source>
</evidence>
<organism evidence="1 2">
    <name type="scientific">Streptomyces africanus</name>
    <dbReference type="NCBI Taxonomy" id="231024"/>
    <lineage>
        <taxon>Bacteria</taxon>
        <taxon>Bacillati</taxon>
        <taxon>Actinomycetota</taxon>
        <taxon>Actinomycetes</taxon>
        <taxon>Kitasatosporales</taxon>
        <taxon>Streptomycetaceae</taxon>
        <taxon>Streptomyces</taxon>
    </lineage>
</organism>
<comment type="caution">
    <text evidence="1">The sequence shown here is derived from an EMBL/GenBank/DDBJ whole genome shotgun (WGS) entry which is preliminary data.</text>
</comment>
<sequence>MDWKSKRGLRAAVGAGVTALLLTGCGGGDATADAAPAGWGTLTTERLSVAYPKGFKEVPAEKGSPYEVARATLTEDGVMTASMTVEFDFGTGMNTADMAAVGAESRVQLGATPVKTTEIDVAGPDGPEEARKITYTFTSKGKKGTPPKGTELAGVMLTGVDTRQRPYLITVNSKEGTLSRGDVSGIIDSIALKDTKK</sequence>
<protein>
    <recommendedName>
        <fullName evidence="3">Lipoprotein</fullName>
    </recommendedName>
</protein>
<dbReference type="EMBL" id="JAUSYP010000001">
    <property type="protein sequence ID" value="MDQ0750996.1"/>
    <property type="molecule type" value="Genomic_DNA"/>
</dbReference>
<gene>
    <name evidence="1" type="ORF">QF034_005227</name>
</gene>
<accession>A0ABU0QUC2</accession>
<dbReference type="Proteomes" id="UP001232755">
    <property type="component" value="Unassembled WGS sequence"/>
</dbReference>
<evidence type="ECO:0000313" key="2">
    <source>
        <dbReference type="Proteomes" id="UP001232755"/>
    </source>
</evidence>
<dbReference type="RefSeq" id="WP_307177265.1">
    <property type="nucleotide sequence ID" value="NZ_JAUSYP010000001.1"/>
</dbReference>
<name>A0ABU0QUC2_9ACTN</name>